<keyword evidence="2" id="KW-1185">Reference proteome</keyword>
<comment type="caution">
    <text evidence="1">The sequence shown here is derived from an EMBL/GenBank/DDBJ whole genome shotgun (WGS) entry which is preliminary data.</text>
</comment>
<protein>
    <submittedName>
        <fullName evidence="1">Uncharacterized protein</fullName>
    </submittedName>
</protein>
<organism evidence="1 2">
    <name type="scientific">Penicillium polonicum</name>
    <dbReference type="NCBI Taxonomy" id="60169"/>
    <lineage>
        <taxon>Eukaryota</taxon>
        <taxon>Fungi</taxon>
        <taxon>Dikarya</taxon>
        <taxon>Ascomycota</taxon>
        <taxon>Pezizomycotina</taxon>
        <taxon>Eurotiomycetes</taxon>
        <taxon>Eurotiomycetidae</taxon>
        <taxon>Eurotiales</taxon>
        <taxon>Aspergillaceae</taxon>
        <taxon>Penicillium</taxon>
    </lineage>
</organism>
<reference evidence="2" key="1">
    <citation type="journal article" date="2017" name="Nat. Microbiol.">
        <title>Global analysis of biosynthetic gene clusters reveals vast potential of secondary metabolite production in Penicillium species.</title>
        <authorList>
            <person name="Nielsen J.C."/>
            <person name="Grijseels S."/>
            <person name="Prigent S."/>
            <person name="Ji B."/>
            <person name="Dainat J."/>
            <person name="Nielsen K.F."/>
            <person name="Frisvad J.C."/>
            <person name="Workman M."/>
            <person name="Nielsen J."/>
        </authorList>
    </citation>
    <scope>NUCLEOTIDE SEQUENCE [LARGE SCALE GENOMIC DNA]</scope>
    <source>
        <strain evidence="2">IBT 4502</strain>
    </source>
</reference>
<dbReference type="OrthoDB" id="5209368at2759"/>
<gene>
    <name evidence="1" type="ORF">PENPOL_c004G07121</name>
</gene>
<name>A0A1V6NP48_PENPO</name>
<dbReference type="EMBL" id="MDYM01000004">
    <property type="protein sequence ID" value="OQD66473.1"/>
    <property type="molecule type" value="Genomic_DNA"/>
</dbReference>
<sequence>MVLLQQKSHRIRDQLGRDSNSLDDIVSLINQFTIGEVSVDGLLRESDTSSGPTSIEVTAKTQFFLRALKEIIGGSGSLVVSSETAAEDVESSLATIGDMEDIDEWQDLPAEITALIQDQPGLKFNIRRSNSREDLERAYDLLHDFIPGWGRFFKDVWHREPRYVGAFCIRQNDIPRSMTTYG</sequence>
<dbReference type="Proteomes" id="UP000191408">
    <property type="component" value="Unassembled WGS sequence"/>
</dbReference>
<proteinExistence type="predicted"/>
<evidence type="ECO:0000313" key="2">
    <source>
        <dbReference type="Proteomes" id="UP000191408"/>
    </source>
</evidence>
<dbReference type="AlphaFoldDB" id="A0A1V6NP48"/>
<evidence type="ECO:0000313" key="1">
    <source>
        <dbReference type="EMBL" id="OQD66473.1"/>
    </source>
</evidence>
<accession>A0A1V6NP48</accession>
<dbReference type="STRING" id="60169.A0A1V6NP48"/>